<reference evidence="1 2" key="1">
    <citation type="submission" date="2024-11" db="EMBL/GenBank/DDBJ databases">
        <title>A near-complete genome assembly of Cinchona calisaya.</title>
        <authorList>
            <person name="Lian D.C."/>
            <person name="Zhao X.W."/>
            <person name="Wei L."/>
        </authorList>
    </citation>
    <scope>NUCLEOTIDE SEQUENCE [LARGE SCALE GENOMIC DNA]</scope>
    <source>
        <tissue evidence="1">Nenye</tissue>
    </source>
</reference>
<dbReference type="Proteomes" id="UP001630127">
    <property type="component" value="Unassembled WGS sequence"/>
</dbReference>
<name>A0ABD2ZSH8_9GENT</name>
<dbReference type="EMBL" id="JBJUIK010000007">
    <property type="protein sequence ID" value="KAL3522094.1"/>
    <property type="molecule type" value="Genomic_DNA"/>
</dbReference>
<comment type="caution">
    <text evidence="1">The sequence shown here is derived from an EMBL/GenBank/DDBJ whole genome shotgun (WGS) entry which is preliminary data.</text>
</comment>
<evidence type="ECO:0000313" key="1">
    <source>
        <dbReference type="EMBL" id="KAL3522094.1"/>
    </source>
</evidence>
<gene>
    <name evidence="1" type="ORF">ACH5RR_014928</name>
</gene>
<organism evidence="1 2">
    <name type="scientific">Cinchona calisaya</name>
    <dbReference type="NCBI Taxonomy" id="153742"/>
    <lineage>
        <taxon>Eukaryota</taxon>
        <taxon>Viridiplantae</taxon>
        <taxon>Streptophyta</taxon>
        <taxon>Embryophyta</taxon>
        <taxon>Tracheophyta</taxon>
        <taxon>Spermatophyta</taxon>
        <taxon>Magnoliopsida</taxon>
        <taxon>eudicotyledons</taxon>
        <taxon>Gunneridae</taxon>
        <taxon>Pentapetalae</taxon>
        <taxon>asterids</taxon>
        <taxon>lamiids</taxon>
        <taxon>Gentianales</taxon>
        <taxon>Rubiaceae</taxon>
        <taxon>Cinchonoideae</taxon>
        <taxon>Cinchoneae</taxon>
        <taxon>Cinchona</taxon>
    </lineage>
</organism>
<evidence type="ECO:0000313" key="2">
    <source>
        <dbReference type="Proteomes" id="UP001630127"/>
    </source>
</evidence>
<accession>A0ABD2ZSH8</accession>
<keyword evidence="2" id="KW-1185">Reference proteome</keyword>
<protein>
    <submittedName>
        <fullName evidence="1">Uncharacterized protein</fullName>
    </submittedName>
</protein>
<sequence>MFSDWDKVWPLNYNRKLSLAEVDEEKLNIVVLEDYKKQKWSEKKIVISLEFMRKYPYMRNTYHFQIDDNWLYILGHDRQHLLGYDITAEMLEIIHSVPSGKELSYVLYPSLVHLQGNEE</sequence>
<proteinExistence type="predicted"/>
<dbReference type="AlphaFoldDB" id="A0ABD2ZSH8"/>